<comment type="subcellular location">
    <subcellularLocation>
        <location evidence="1">Cytoplasm</location>
    </subcellularLocation>
</comment>
<evidence type="ECO:0000313" key="5">
    <source>
        <dbReference type="Proteomes" id="UP000748531"/>
    </source>
</evidence>
<keyword evidence="3" id="KW-0963">Cytoplasm</keyword>
<evidence type="ECO:0000313" key="4">
    <source>
        <dbReference type="EMBL" id="KAF5402248.1"/>
    </source>
</evidence>
<reference evidence="4" key="1">
    <citation type="submission" date="2019-05" db="EMBL/GenBank/DDBJ databases">
        <title>Annotation for the trematode Paragonimus heterotremus.</title>
        <authorList>
            <person name="Choi Y.-J."/>
        </authorList>
    </citation>
    <scope>NUCLEOTIDE SEQUENCE</scope>
    <source>
        <strain evidence="4">LC</strain>
    </source>
</reference>
<proteinExistence type="inferred from homology"/>
<dbReference type="PANTHER" id="PTHR12474">
    <property type="entry name" value="P53 REGULATED PA26 NUCLEAR PROTEIN SESTRIN"/>
    <property type="match status" value="1"/>
</dbReference>
<dbReference type="GO" id="GO:1901031">
    <property type="term" value="P:regulation of response to reactive oxygen species"/>
    <property type="evidence" value="ECO:0007669"/>
    <property type="project" value="InterPro"/>
</dbReference>
<evidence type="ECO:0000256" key="1">
    <source>
        <dbReference type="ARBA" id="ARBA00004496"/>
    </source>
</evidence>
<dbReference type="GO" id="GO:0070728">
    <property type="term" value="F:L-leucine binding"/>
    <property type="evidence" value="ECO:0007669"/>
    <property type="project" value="TreeGrafter"/>
</dbReference>
<comment type="caution">
    <text evidence="4">The sequence shown here is derived from an EMBL/GenBank/DDBJ whole genome shotgun (WGS) entry which is preliminary data.</text>
</comment>
<accession>A0A8J4WHG5</accession>
<evidence type="ECO:0000256" key="3">
    <source>
        <dbReference type="ARBA" id="ARBA00022490"/>
    </source>
</evidence>
<dbReference type="AlphaFoldDB" id="A0A8J4WHG5"/>
<dbReference type="GO" id="GO:1990253">
    <property type="term" value="P:cellular response to leucine starvation"/>
    <property type="evidence" value="ECO:0007669"/>
    <property type="project" value="TreeGrafter"/>
</dbReference>
<sequence length="503" mass="56792">MFTSYLSAKVIMTYTLFREYWFQWGRLENYICVMGFHPEYLECYMKMQALLFHADLPLPYPDRHYLAVLAAAEQRCVYLVLLFARQFLSSGGSPVWLQGIQHCPVKWRQLTGLNRDLACQPWKVTADQIYNLTHGGDALRASGETLSLSELMHAVAILTHVHALACFIFGCGIRPEIDHDSHEHDQFCGESSTLSADIRTNGNALSRIEDQSHHCHSDSVTCSAAAASQNQQRRLSQLTDRASSQSDSGQAMGLTRNGNCAGLLNDSDSPTLHATQLLQLIQKERCECEEVDEDIVAEQFMAVTRLNIELDSAHSDSTLSRAAELMGRLNQHSVISRFLDTPDSCYENFEGQPFHGVEYCWLEEGCALADRLCADLGTLLDEKFRNAYDLTYNTLNNIRGVDTSPYRRSVWNQVQSLFGICHDDFRYDCLDRLLSTTQRAFLKLCATQPTAINQYDHCFEKIFPVLSPSEVVHVILMAVEARQQACLLYALRAISECQACGHR</sequence>
<protein>
    <submittedName>
        <fullName evidence="4">Sestrin</fullName>
    </submittedName>
</protein>
<dbReference type="GO" id="GO:0016684">
    <property type="term" value="F:oxidoreductase activity, acting on peroxide as acceptor"/>
    <property type="evidence" value="ECO:0007669"/>
    <property type="project" value="TreeGrafter"/>
</dbReference>
<dbReference type="EMBL" id="LUCH01001931">
    <property type="protein sequence ID" value="KAF5402248.1"/>
    <property type="molecule type" value="Genomic_DNA"/>
</dbReference>
<name>A0A8J4WHG5_9TREM</name>
<dbReference type="GO" id="GO:0016239">
    <property type="term" value="P:positive regulation of macroautophagy"/>
    <property type="evidence" value="ECO:0007669"/>
    <property type="project" value="TreeGrafter"/>
</dbReference>
<dbReference type="Proteomes" id="UP000748531">
    <property type="component" value="Unassembled WGS sequence"/>
</dbReference>
<organism evidence="4 5">
    <name type="scientific">Paragonimus heterotremus</name>
    <dbReference type="NCBI Taxonomy" id="100268"/>
    <lineage>
        <taxon>Eukaryota</taxon>
        <taxon>Metazoa</taxon>
        <taxon>Spiralia</taxon>
        <taxon>Lophotrochozoa</taxon>
        <taxon>Platyhelminthes</taxon>
        <taxon>Trematoda</taxon>
        <taxon>Digenea</taxon>
        <taxon>Plagiorchiida</taxon>
        <taxon>Troglotremata</taxon>
        <taxon>Troglotrematidae</taxon>
        <taxon>Paragonimus</taxon>
    </lineage>
</organism>
<dbReference type="GO" id="GO:0005737">
    <property type="term" value="C:cytoplasm"/>
    <property type="evidence" value="ECO:0007669"/>
    <property type="project" value="UniProtKB-SubCell"/>
</dbReference>
<evidence type="ECO:0000256" key="2">
    <source>
        <dbReference type="ARBA" id="ARBA00008350"/>
    </source>
</evidence>
<dbReference type="PANTHER" id="PTHR12474:SF0">
    <property type="entry name" value="SESTRIN HOMOLOG"/>
    <property type="match status" value="1"/>
</dbReference>
<dbReference type="GO" id="GO:0071233">
    <property type="term" value="P:cellular response to L-leucine"/>
    <property type="evidence" value="ECO:0007669"/>
    <property type="project" value="TreeGrafter"/>
</dbReference>
<dbReference type="Pfam" id="PF04636">
    <property type="entry name" value="PA26"/>
    <property type="match status" value="1"/>
</dbReference>
<dbReference type="SUPFAM" id="SSF69118">
    <property type="entry name" value="AhpD-like"/>
    <property type="match status" value="1"/>
</dbReference>
<dbReference type="GO" id="GO:0005634">
    <property type="term" value="C:nucleus"/>
    <property type="evidence" value="ECO:0007669"/>
    <property type="project" value="InterPro"/>
</dbReference>
<dbReference type="OrthoDB" id="337464at2759"/>
<comment type="similarity">
    <text evidence="2">Belongs to the sestrin family.</text>
</comment>
<keyword evidence="5" id="KW-1185">Reference proteome</keyword>
<dbReference type="InterPro" id="IPR029032">
    <property type="entry name" value="AhpD-like"/>
</dbReference>
<dbReference type="GO" id="GO:1904262">
    <property type="term" value="P:negative regulation of TORC1 signaling"/>
    <property type="evidence" value="ECO:0007669"/>
    <property type="project" value="TreeGrafter"/>
</dbReference>
<dbReference type="InterPro" id="IPR006730">
    <property type="entry name" value="Sestrin"/>
</dbReference>
<gene>
    <name evidence="4" type="ORF">PHET_04314</name>
</gene>